<dbReference type="InterPro" id="IPR050855">
    <property type="entry name" value="NDM-1-like"/>
</dbReference>
<dbReference type="SUPFAM" id="SSF56281">
    <property type="entry name" value="Metallo-hydrolase/oxidoreductase"/>
    <property type="match status" value="1"/>
</dbReference>
<dbReference type="InterPro" id="IPR036866">
    <property type="entry name" value="RibonucZ/Hydroxyglut_hydro"/>
</dbReference>
<dbReference type="EMBL" id="CP018866">
    <property type="protein sequence ID" value="AST89874.1"/>
    <property type="molecule type" value="Genomic_DNA"/>
</dbReference>
<proteinExistence type="predicted"/>
<dbReference type="PANTHER" id="PTHR42951:SF4">
    <property type="entry name" value="ACYL-COENZYME A THIOESTERASE MBLAC2"/>
    <property type="match status" value="1"/>
</dbReference>
<dbReference type="Gene3D" id="3.60.15.10">
    <property type="entry name" value="Ribonuclease Z/Hydroxyacylglutathione hydrolase-like"/>
    <property type="match status" value="1"/>
</dbReference>
<sequence length="300" mass="34802">MPINNSLEIYYVIEDEVNYMLKKLSNRVYYMPHYSETDRPALGLVCGDNFSVIVDAGNSPAHARDFLNLVEKMDIAPVKFVVITHWHWDHIFGIKTMDLLTISHEETKKKIDYLKTLDWDDASLDARVETGEEIEFCSDMIKREMPTREHLELQAPNITFDHKVEMDLGGVTCVVEHVGGVHAHDSSIIYIPDEKIMFLADCVYQDFYSGEWSYNLDELHTLLEKIKKYDTNWYVLGHQDPKTHAEMWNFFEDLTSIGEIVGQETSLEKAVAKFTDVRKINPTEDQIEFIQNFINGNLKK</sequence>
<dbReference type="GO" id="GO:0016787">
    <property type="term" value="F:hydrolase activity"/>
    <property type="evidence" value="ECO:0007669"/>
    <property type="project" value="UniProtKB-KW"/>
</dbReference>
<dbReference type="KEGG" id="bcoh:BC6307_00565"/>
<dbReference type="Proteomes" id="UP000215224">
    <property type="component" value="Chromosome"/>
</dbReference>
<keyword evidence="3" id="KW-1185">Reference proteome</keyword>
<name>A0A223KKI0_9BACI</name>
<evidence type="ECO:0000259" key="1">
    <source>
        <dbReference type="SMART" id="SM00849"/>
    </source>
</evidence>
<feature type="domain" description="Metallo-beta-lactamase" evidence="1">
    <location>
        <begin position="39"/>
        <end position="238"/>
    </location>
</feature>
<dbReference type="STRING" id="1314751.GCA_001591425_02326"/>
<dbReference type="InterPro" id="IPR001279">
    <property type="entry name" value="Metallo-B-lactamas"/>
</dbReference>
<protein>
    <submittedName>
        <fullName evidence="2">Hydrolase</fullName>
    </submittedName>
</protein>
<dbReference type="PANTHER" id="PTHR42951">
    <property type="entry name" value="METALLO-BETA-LACTAMASE DOMAIN-CONTAINING"/>
    <property type="match status" value="1"/>
</dbReference>
<evidence type="ECO:0000313" key="3">
    <source>
        <dbReference type="Proteomes" id="UP000215224"/>
    </source>
</evidence>
<reference evidence="2 3" key="1">
    <citation type="submission" date="2016-12" db="EMBL/GenBank/DDBJ databases">
        <title>The whole genome sequencing and assembly of Bacillus cohnii DSM 6307T strain.</title>
        <authorList>
            <person name="Lee Y.-J."/>
            <person name="Yi H."/>
            <person name="Bahn Y.-S."/>
            <person name="Kim J.F."/>
            <person name="Lee D.-W."/>
        </authorList>
    </citation>
    <scope>NUCLEOTIDE SEQUENCE [LARGE SCALE GENOMIC DNA]</scope>
    <source>
        <strain evidence="2 3">DSM 6307</strain>
    </source>
</reference>
<dbReference type="Pfam" id="PF00753">
    <property type="entry name" value="Lactamase_B"/>
    <property type="match status" value="1"/>
</dbReference>
<evidence type="ECO:0000313" key="2">
    <source>
        <dbReference type="EMBL" id="AST89874.1"/>
    </source>
</evidence>
<organism evidence="2 3">
    <name type="scientific">Sutcliffiella cohnii</name>
    <dbReference type="NCBI Taxonomy" id="33932"/>
    <lineage>
        <taxon>Bacteria</taxon>
        <taxon>Bacillati</taxon>
        <taxon>Bacillota</taxon>
        <taxon>Bacilli</taxon>
        <taxon>Bacillales</taxon>
        <taxon>Bacillaceae</taxon>
        <taxon>Sutcliffiella</taxon>
    </lineage>
</organism>
<dbReference type="AlphaFoldDB" id="A0A223KKI0"/>
<gene>
    <name evidence="2" type="ORF">BC6307_00565</name>
</gene>
<dbReference type="SMART" id="SM00849">
    <property type="entry name" value="Lactamase_B"/>
    <property type="match status" value="1"/>
</dbReference>
<keyword evidence="2" id="KW-0378">Hydrolase</keyword>
<accession>A0A223KKI0</accession>